<protein>
    <submittedName>
        <fullName evidence="2">Peptidoglycan binding domain protein</fullName>
    </submittedName>
</protein>
<accession>A0A6N2UZG2</accession>
<feature type="domain" description="Peptidoglycan binding-like" evidence="1">
    <location>
        <begin position="346"/>
        <end position="405"/>
    </location>
</feature>
<proteinExistence type="predicted"/>
<sequence length="421" mass="47283">MNTASLKSMQTDHPDEGTLQLYVLSSIRNQPVEDASVQISYTGDPDSVIEEVKTDANGMIPEIQLPAPPLEYSMAPSEYQPYAEYTFRISKEGFDDLDISGAEILPDATAIQRAVLSPQAAPGAFEDIVIPAHTLYGEYPEKIPEDEIKPMDTSGEIVLSRVVIPEYVVVHDGSPNDSTAKDYYVRYRDYIKNVASSEIYATWPDNTIRANVLAIMSFTLNRVYTEWYRNKGYDFTITSSTAFDHKWMHGRNIFESISRIVDELFDNYLSRPGVRQPILTQYCDGQRVQCPNWMTQWGSKYLGDQGYSAIEILRNFYGSNMYINTAEEISGIPASWPGQPLDIGSSGSKIRQIQEQLNAIANAYPALPKISVDGVFGENTQNAVKKFQQIFGLPATGIIDYSTWYEIQEIYVGVTRIAELV</sequence>
<dbReference type="InterPro" id="IPR036366">
    <property type="entry name" value="PGBDSf"/>
</dbReference>
<dbReference type="EMBL" id="CACRSY010000014">
    <property type="protein sequence ID" value="VYT23100.1"/>
    <property type="molecule type" value="Genomic_DNA"/>
</dbReference>
<dbReference type="Gene3D" id="1.10.101.10">
    <property type="entry name" value="PGBD-like superfamily/PGBD"/>
    <property type="match status" value="1"/>
</dbReference>
<evidence type="ECO:0000313" key="2">
    <source>
        <dbReference type="EMBL" id="VYT23100.1"/>
    </source>
</evidence>
<dbReference type="SUPFAM" id="SSF47090">
    <property type="entry name" value="PGBD-like"/>
    <property type="match status" value="1"/>
</dbReference>
<dbReference type="RefSeq" id="WP_156342613.1">
    <property type="nucleotide sequence ID" value="NZ_CACRSY010000014.1"/>
</dbReference>
<dbReference type="Pfam" id="PF01471">
    <property type="entry name" value="PG_binding_1"/>
    <property type="match status" value="1"/>
</dbReference>
<name>A0A6N2UZG2_BLAHA</name>
<organism evidence="2">
    <name type="scientific">Blautia hansenii</name>
    <name type="common">Ruminococcus hansenii</name>
    <dbReference type="NCBI Taxonomy" id="1322"/>
    <lineage>
        <taxon>Bacteria</taxon>
        <taxon>Bacillati</taxon>
        <taxon>Bacillota</taxon>
        <taxon>Clostridia</taxon>
        <taxon>Lachnospirales</taxon>
        <taxon>Lachnospiraceae</taxon>
        <taxon>Blautia</taxon>
    </lineage>
</organism>
<evidence type="ECO:0000259" key="1">
    <source>
        <dbReference type="Pfam" id="PF01471"/>
    </source>
</evidence>
<dbReference type="AlphaFoldDB" id="A0A6N2UZG2"/>
<dbReference type="InterPro" id="IPR002477">
    <property type="entry name" value="Peptidoglycan-bd-like"/>
</dbReference>
<gene>
    <name evidence="2" type="ORF">BHLFYP23_00744</name>
</gene>
<dbReference type="InterPro" id="IPR036365">
    <property type="entry name" value="PGBD-like_sf"/>
</dbReference>
<reference evidence="2" key="1">
    <citation type="submission" date="2019-11" db="EMBL/GenBank/DDBJ databases">
        <authorList>
            <person name="Feng L."/>
        </authorList>
    </citation>
    <scope>NUCLEOTIDE SEQUENCE</scope>
    <source>
        <strain evidence="2">BhanseniiLFYP23</strain>
    </source>
</reference>